<keyword evidence="4" id="KW-1185">Reference proteome</keyword>
<dbReference type="GO" id="GO:0003677">
    <property type="term" value="F:DNA binding"/>
    <property type="evidence" value="ECO:0007669"/>
    <property type="project" value="TreeGrafter"/>
</dbReference>
<dbReference type="PANTHER" id="PTHR19303">
    <property type="entry name" value="TRANSPOSON"/>
    <property type="match status" value="1"/>
</dbReference>
<organism evidence="3 4">
    <name type="scientific">Aureobasidium melanogenum</name>
    <name type="common">Aureobasidium pullulans var. melanogenum</name>
    <dbReference type="NCBI Taxonomy" id="46634"/>
    <lineage>
        <taxon>Eukaryota</taxon>
        <taxon>Fungi</taxon>
        <taxon>Dikarya</taxon>
        <taxon>Ascomycota</taxon>
        <taxon>Pezizomycotina</taxon>
        <taxon>Dothideomycetes</taxon>
        <taxon>Dothideomycetidae</taxon>
        <taxon>Dothideales</taxon>
        <taxon>Saccotheciaceae</taxon>
        <taxon>Aureobasidium</taxon>
    </lineage>
</organism>
<feature type="non-terminal residue" evidence="3">
    <location>
        <position position="428"/>
    </location>
</feature>
<dbReference type="AlphaFoldDB" id="A0A9P8F145"/>
<feature type="region of interest" description="Disordered" evidence="1">
    <location>
        <begin position="380"/>
        <end position="428"/>
    </location>
</feature>
<dbReference type="InterPro" id="IPR004875">
    <property type="entry name" value="DDE_SF_endonuclease_dom"/>
</dbReference>
<dbReference type="PANTHER" id="PTHR19303:SF74">
    <property type="entry name" value="POGO TRANSPOSABLE ELEMENT WITH KRAB DOMAIN"/>
    <property type="match status" value="1"/>
</dbReference>
<dbReference type="Proteomes" id="UP000729357">
    <property type="component" value="Unassembled WGS sequence"/>
</dbReference>
<dbReference type="Gene3D" id="3.30.420.10">
    <property type="entry name" value="Ribonuclease H-like superfamily/Ribonuclease H"/>
    <property type="match status" value="1"/>
</dbReference>
<evidence type="ECO:0000259" key="2">
    <source>
        <dbReference type="Pfam" id="PF03184"/>
    </source>
</evidence>
<feature type="compositionally biased region" description="Basic residues" evidence="1">
    <location>
        <begin position="387"/>
        <end position="398"/>
    </location>
</feature>
<accession>A0A9P8F145</accession>
<protein>
    <submittedName>
        <fullName evidence="3">CENP-B protein</fullName>
    </submittedName>
</protein>
<reference evidence="3" key="1">
    <citation type="journal article" date="2021" name="J Fungi (Basel)">
        <title>Virulence traits and population genomics of the black yeast Aureobasidium melanogenum.</title>
        <authorList>
            <person name="Cernosa A."/>
            <person name="Sun X."/>
            <person name="Gostincar C."/>
            <person name="Fang C."/>
            <person name="Gunde-Cimerman N."/>
            <person name="Song Z."/>
        </authorList>
    </citation>
    <scope>NUCLEOTIDE SEQUENCE</scope>
    <source>
        <strain evidence="3">EXF-9298</strain>
    </source>
</reference>
<name>A0A9P8F145_AURME</name>
<feature type="compositionally biased region" description="Pro residues" evidence="1">
    <location>
        <begin position="419"/>
        <end position="428"/>
    </location>
</feature>
<evidence type="ECO:0000313" key="3">
    <source>
        <dbReference type="EMBL" id="KAG9929245.1"/>
    </source>
</evidence>
<comment type="caution">
    <text evidence="3">The sequence shown here is derived from an EMBL/GenBank/DDBJ whole genome shotgun (WGS) entry which is preliminary data.</text>
</comment>
<dbReference type="EMBL" id="JAHFXS010006915">
    <property type="protein sequence ID" value="KAG9929245.1"/>
    <property type="molecule type" value="Genomic_DNA"/>
</dbReference>
<feature type="domain" description="DDE-1" evidence="2">
    <location>
        <begin position="114"/>
        <end position="282"/>
    </location>
</feature>
<dbReference type="Pfam" id="PF03184">
    <property type="entry name" value="DDE_1"/>
    <property type="match status" value="1"/>
</dbReference>
<dbReference type="InterPro" id="IPR050863">
    <property type="entry name" value="CenT-Element_Derived"/>
</dbReference>
<gene>
    <name evidence="3" type="ORF">KCU98_g20878</name>
</gene>
<feature type="compositionally biased region" description="Basic and acidic residues" evidence="1">
    <location>
        <begin position="399"/>
        <end position="415"/>
    </location>
</feature>
<reference evidence="3" key="2">
    <citation type="submission" date="2021-08" db="EMBL/GenBank/DDBJ databases">
        <authorList>
            <person name="Gostincar C."/>
            <person name="Sun X."/>
            <person name="Song Z."/>
            <person name="Gunde-Cimerman N."/>
        </authorList>
    </citation>
    <scope>NUCLEOTIDE SEQUENCE</scope>
    <source>
        <strain evidence="3">EXF-9298</strain>
    </source>
</reference>
<evidence type="ECO:0000313" key="4">
    <source>
        <dbReference type="Proteomes" id="UP000729357"/>
    </source>
</evidence>
<evidence type="ECO:0000256" key="1">
    <source>
        <dbReference type="SAM" id="MobiDB-lite"/>
    </source>
</evidence>
<proteinExistence type="predicted"/>
<dbReference type="InterPro" id="IPR036397">
    <property type="entry name" value="RNaseH_sf"/>
</dbReference>
<sequence>MMALFILSDSNPKAKLGREWLYQFFNRHPRIKMLIGDPHESARVNEATEENVRAWFQMFLHEKETYKVQDINIHNMDEHGLSIGKINPRKVVGAAFDAFGKLRKRTKMRNSQDREWVSIIECISGSETSIQPLIIFEGINVNIDWTPDDPPPYKYTADPTAWITEDIAIWWLNEIFNPQTKPRGSAYRILLFDNHSTHLTEKFEGICRREKIITIPLPSHTSDVLQPLDLIMFSPIKGKYKDKLYKLCELSDGDNTKKKDFCHLYYEARQETFKPSNIRSAFKKAGLIPWDPDSVIVRPDIIKLINQQPQTQPDGQLAQPATAKGLEIDLYHVTASQDTNVDEKLEMTHWVATKAIEALSSKTVELAQLQLKYQTLEHKHKQLQEKKGRKKVPPKRGRHLVEADDIVRKQQEWNKENTTPPPPRKTLR</sequence>
<dbReference type="GO" id="GO:0005634">
    <property type="term" value="C:nucleus"/>
    <property type="evidence" value="ECO:0007669"/>
    <property type="project" value="TreeGrafter"/>
</dbReference>